<comment type="subcellular location">
    <subcellularLocation>
        <location evidence="5 6">Cell membrane</location>
        <topology evidence="5 6">Multi-pass membrane protein</topology>
    </subcellularLocation>
    <subcellularLocation>
        <location evidence="1">Membrane</location>
        <topology evidence="1">Multi-pass membrane protein</topology>
    </subcellularLocation>
</comment>
<comment type="catalytic activity">
    <reaction evidence="5">
        <text>a quinone + NADH + 5 H(+)(in) = a quinol + NAD(+) + 4 H(+)(out)</text>
        <dbReference type="Rhea" id="RHEA:57888"/>
        <dbReference type="ChEBI" id="CHEBI:15378"/>
        <dbReference type="ChEBI" id="CHEBI:24646"/>
        <dbReference type="ChEBI" id="CHEBI:57540"/>
        <dbReference type="ChEBI" id="CHEBI:57945"/>
        <dbReference type="ChEBI" id="CHEBI:132124"/>
    </reaction>
</comment>
<evidence type="ECO:0000256" key="2">
    <source>
        <dbReference type="ARBA" id="ARBA00022692"/>
    </source>
</evidence>
<protein>
    <recommendedName>
        <fullName evidence="5">NADH-quinone oxidoreductase subunit H</fullName>
        <ecNumber evidence="5">7.1.1.-</ecNumber>
    </recommendedName>
    <alternativeName>
        <fullName evidence="5">NADH dehydrogenase I subunit H</fullName>
    </alternativeName>
    <alternativeName>
        <fullName evidence="5">NDH-1 subunit H</fullName>
    </alternativeName>
</protein>
<evidence type="ECO:0000256" key="7">
    <source>
        <dbReference type="SAM" id="MobiDB-lite"/>
    </source>
</evidence>
<dbReference type="InterPro" id="IPR001694">
    <property type="entry name" value="NADH_UbQ_OxRdtase_su1/FPO"/>
</dbReference>
<keyword evidence="9" id="KW-1185">Reference proteome</keyword>
<feature type="transmembrane region" description="Helical" evidence="5">
    <location>
        <begin position="262"/>
        <end position="284"/>
    </location>
</feature>
<evidence type="ECO:0000256" key="4">
    <source>
        <dbReference type="ARBA" id="ARBA00023136"/>
    </source>
</evidence>
<organism evidence="8 9">
    <name type="scientific">Planosporangium flavigriseum</name>
    <dbReference type="NCBI Taxonomy" id="373681"/>
    <lineage>
        <taxon>Bacteria</taxon>
        <taxon>Bacillati</taxon>
        <taxon>Actinomycetota</taxon>
        <taxon>Actinomycetes</taxon>
        <taxon>Micromonosporales</taxon>
        <taxon>Micromonosporaceae</taxon>
        <taxon>Planosporangium</taxon>
    </lineage>
</organism>
<comment type="caution">
    <text evidence="8">The sequence shown here is derived from an EMBL/GenBank/DDBJ whole genome shotgun (WGS) entry which is preliminary data.</text>
</comment>
<feature type="transmembrane region" description="Helical" evidence="5">
    <location>
        <begin position="336"/>
        <end position="358"/>
    </location>
</feature>
<dbReference type="NCBIfam" id="NF004743">
    <property type="entry name" value="PRK06076.1-4"/>
    <property type="match status" value="1"/>
</dbReference>
<evidence type="ECO:0000313" key="8">
    <source>
        <dbReference type="EMBL" id="GIG73852.1"/>
    </source>
</evidence>
<dbReference type="GO" id="GO:0009060">
    <property type="term" value="P:aerobic respiration"/>
    <property type="evidence" value="ECO:0007669"/>
    <property type="project" value="TreeGrafter"/>
</dbReference>
<feature type="transmembrane region" description="Helical" evidence="5">
    <location>
        <begin position="168"/>
        <end position="185"/>
    </location>
</feature>
<dbReference type="Pfam" id="PF00146">
    <property type="entry name" value="NADHdh"/>
    <property type="match status" value="1"/>
</dbReference>
<keyword evidence="2 5" id="KW-0812">Transmembrane</keyword>
<dbReference type="InterPro" id="IPR018086">
    <property type="entry name" value="NADH_UbQ_OxRdtase_su1_CS"/>
</dbReference>
<dbReference type="EC" id="7.1.1.-" evidence="5"/>
<evidence type="ECO:0000256" key="3">
    <source>
        <dbReference type="ARBA" id="ARBA00022989"/>
    </source>
</evidence>
<keyword evidence="5" id="KW-0830">Ubiquinone</keyword>
<dbReference type="GO" id="GO:0003954">
    <property type="term" value="F:NADH dehydrogenase activity"/>
    <property type="evidence" value="ECO:0007669"/>
    <property type="project" value="TreeGrafter"/>
</dbReference>
<feature type="transmembrane region" description="Helical" evidence="5">
    <location>
        <begin position="86"/>
        <end position="106"/>
    </location>
</feature>
<dbReference type="RefSeq" id="WP_168074376.1">
    <property type="nucleotide sequence ID" value="NZ_BAAAQJ010000008.1"/>
</dbReference>
<feature type="transmembrane region" description="Helical" evidence="5">
    <location>
        <begin position="16"/>
        <end position="40"/>
    </location>
</feature>
<comment type="subunit">
    <text evidence="5">NDH-1 is composed of 14 different subunits. Subunits NuoA, H, J, K, L, M, N constitute the membrane sector of the complex.</text>
</comment>
<reference evidence="8" key="1">
    <citation type="submission" date="2021-01" db="EMBL/GenBank/DDBJ databases">
        <title>Whole genome shotgun sequence of Planosporangium flavigriseum NBRC 105377.</title>
        <authorList>
            <person name="Komaki H."/>
            <person name="Tamura T."/>
        </authorList>
    </citation>
    <scope>NUCLEOTIDE SEQUENCE</scope>
    <source>
        <strain evidence="8">NBRC 105377</strain>
    </source>
</reference>
<dbReference type="AlphaFoldDB" id="A0A8J3LL71"/>
<dbReference type="Proteomes" id="UP000653674">
    <property type="component" value="Unassembled WGS sequence"/>
</dbReference>
<dbReference type="HAMAP" id="MF_01350">
    <property type="entry name" value="NDH1_NuoH"/>
    <property type="match status" value="1"/>
</dbReference>
<gene>
    <name evidence="8" type="primary">nuoH_1</name>
    <name evidence="5" type="synonym">nuoH</name>
    <name evidence="8" type="ORF">Pfl04_22560</name>
</gene>
<evidence type="ECO:0000256" key="5">
    <source>
        <dbReference type="HAMAP-Rule" id="MF_01350"/>
    </source>
</evidence>
<name>A0A8J3LL71_9ACTN</name>
<sequence>MTLAAGSVDQFGHDPWWLVLIKIVGIFAFLVVMTLFTIWYERRAVAYMQVRPGPNRNGPFGLLQSLADGLKLGLKEEILPKLADKAVYFIAPVISATCAFTAFAVMPLGPSVSWFGHMSPIQLTDIPVAVLLILACSSMGIYGVVLAGWASGSTYPLLGGLRSSAQMISYEVAMGLSIVAVFIQAGSMSTSEIVEAQAHGTTWNLFGLTLTAPSWYALLLVPSFLIYFVSAVGETNRAPFDLPEAESELVGGFHTEYSSFKFAMFFLAEYINMVTVSGLCATLFLGGWRAPWPVTIWSHANSGWWPVLWFTAKVLLLLFVFVWLRGTLPRLRYDQFMRFGWKALIPINLVWILGLAGLRTLQNSALESRIKMFITVAVVLIVAAVWVLWPAKEKSKVPTGIEGIDPAGRVGGAEGFPMPPLNLEVPPSPRAPRLTAEREPVPVGPATGDKNATEQEGR</sequence>
<dbReference type="PROSITE" id="PS00667">
    <property type="entry name" value="COMPLEX1_ND1_1"/>
    <property type="match status" value="1"/>
</dbReference>
<dbReference type="EMBL" id="BONU01000012">
    <property type="protein sequence ID" value="GIG73852.1"/>
    <property type="molecule type" value="Genomic_DNA"/>
</dbReference>
<dbReference type="PANTHER" id="PTHR11432">
    <property type="entry name" value="NADH DEHYDROGENASE SUBUNIT 1"/>
    <property type="match status" value="1"/>
</dbReference>
<dbReference type="GO" id="GO:0005886">
    <property type="term" value="C:plasma membrane"/>
    <property type="evidence" value="ECO:0007669"/>
    <property type="project" value="UniProtKB-SubCell"/>
</dbReference>
<keyword evidence="5" id="KW-1003">Cell membrane</keyword>
<feature type="region of interest" description="Disordered" evidence="7">
    <location>
        <begin position="411"/>
        <end position="458"/>
    </location>
</feature>
<comment type="function">
    <text evidence="5">NDH-1 shuttles electrons from NADH, via FMN and iron-sulfur (Fe-S) centers, to quinones in the respiratory chain. The immediate electron acceptor for the enzyme in this species is believed to be ubiquinone. Couples the redox reaction to proton translocation (for every two electrons transferred, four hydrogen ions are translocated across the cytoplasmic membrane), and thus conserves the redox energy in a proton gradient. This subunit may bind ubiquinone.</text>
</comment>
<keyword evidence="5 6" id="KW-0520">NAD</keyword>
<proteinExistence type="inferred from homology"/>
<evidence type="ECO:0000313" key="9">
    <source>
        <dbReference type="Proteomes" id="UP000653674"/>
    </source>
</evidence>
<feature type="transmembrane region" description="Helical" evidence="5">
    <location>
        <begin position="205"/>
        <end position="229"/>
    </location>
</feature>
<dbReference type="GO" id="GO:0048038">
    <property type="term" value="F:quinone binding"/>
    <property type="evidence" value="ECO:0007669"/>
    <property type="project" value="UniProtKB-KW"/>
</dbReference>
<keyword evidence="4 5" id="KW-0472">Membrane</keyword>
<comment type="similarity">
    <text evidence="5 6">Belongs to the complex I subunit 1 family.</text>
</comment>
<accession>A0A8J3LL71</accession>
<keyword evidence="5" id="KW-0874">Quinone</keyword>
<feature type="transmembrane region" description="Helical" evidence="5">
    <location>
        <begin position="370"/>
        <end position="389"/>
    </location>
</feature>
<feature type="transmembrane region" description="Helical" evidence="5">
    <location>
        <begin position="126"/>
        <end position="147"/>
    </location>
</feature>
<evidence type="ECO:0000256" key="6">
    <source>
        <dbReference type="RuleBase" id="RU000471"/>
    </source>
</evidence>
<dbReference type="NCBIfam" id="NF004741">
    <property type="entry name" value="PRK06076.1-2"/>
    <property type="match status" value="1"/>
</dbReference>
<dbReference type="GO" id="GO:0016655">
    <property type="term" value="F:oxidoreductase activity, acting on NAD(P)H, quinone or similar compound as acceptor"/>
    <property type="evidence" value="ECO:0007669"/>
    <property type="project" value="UniProtKB-UniRule"/>
</dbReference>
<dbReference type="PROSITE" id="PS00668">
    <property type="entry name" value="COMPLEX1_ND1_2"/>
    <property type="match status" value="1"/>
</dbReference>
<keyword evidence="3 5" id="KW-1133">Transmembrane helix</keyword>
<feature type="transmembrane region" description="Helical" evidence="5">
    <location>
        <begin position="304"/>
        <end position="324"/>
    </location>
</feature>
<dbReference type="PANTHER" id="PTHR11432:SF3">
    <property type="entry name" value="NADH-UBIQUINONE OXIDOREDUCTASE CHAIN 1"/>
    <property type="match status" value="1"/>
</dbReference>
<keyword evidence="5" id="KW-1278">Translocase</keyword>
<evidence type="ECO:0000256" key="1">
    <source>
        <dbReference type="ARBA" id="ARBA00004141"/>
    </source>
</evidence>